<feature type="compositionally biased region" description="Basic and acidic residues" evidence="1">
    <location>
        <begin position="825"/>
        <end position="837"/>
    </location>
</feature>
<feature type="region of interest" description="Disordered" evidence="1">
    <location>
        <begin position="167"/>
        <end position="219"/>
    </location>
</feature>
<feature type="compositionally biased region" description="Basic and acidic residues" evidence="1">
    <location>
        <begin position="585"/>
        <end position="600"/>
    </location>
</feature>
<feature type="compositionally biased region" description="Basic and acidic residues" evidence="1">
    <location>
        <begin position="366"/>
        <end position="383"/>
    </location>
</feature>
<accession>A0A194XH97</accession>
<gene>
    <name evidence="4" type="ORF">LY89DRAFT_731911</name>
</gene>
<feature type="compositionally biased region" description="Polar residues" evidence="1">
    <location>
        <begin position="903"/>
        <end position="920"/>
    </location>
</feature>
<feature type="compositionally biased region" description="Basic and acidic residues" evidence="1">
    <location>
        <begin position="186"/>
        <end position="205"/>
    </location>
</feature>
<feature type="domain" description="AMP-activated protein kinase glycogen-binding" evidence="3">
    <location>
        <begin position="8"/>
        <end position="96"/>
    </location>
</feature>
<name>A0A194XH97_MOLSC</name>
<feature type="region of interest" description="Disordered" evidence="1">
    <location>
        <begin position="464"/>
        <end position="489"/>
    </location>
</feature>
<reference evidence="4 5" key="1">
    <citation type="submission" date="2015-10" db="EMBL/GenBank/DDBJ databases">
        <title>Full genome of DAOMC 229536 Phialocephala scopiformis, a fungal endophyte of spruce producing the potent anti-insectan compound rugulosin.</title>
        <authorList>
            <consortium name="DOE Joint Genome Institute"/>
            <person name="Walker A.K."/>
            <person name="Frasz S.L."/>
            <person name="Seifert K.A."/>
            <person name="Miller J.D."/>
            <person name="Mondo S.J."/>
            <person name="Labutti K."/>
            <person name="Lipzen A."/>
            <person name="Dockter R."/>
            <person name="Kennedy M."/>
            <person name="Grigoriev I.V."/>
            <person name="Spatafora J.W."/>
        </authorList>
    </citation>
    <scope>NUCLEOTIDE SEQUENCE [LARGE SCALE GENOMIC DNA]</scope>
    <source>
        <strain evidence="4 5">CBS 120377</strain>
    </source>
</reference>
<evidence type="ECO:0000256" key="1">
    <source>
        <dbReference type="SAM" id="MobiDB-lite"/>
    </source>
</evidence>
<sequence length="959" mass="105299">MASQTITVTVKYSKPGTQPPIYLAGSFSDPEWQPQEMQFTTDENNEHEFHKKVDIEEGKEYQYKFRLGPGDWWTLNEDSPTVTDDIGNKNNLLFIPKVEETTADSEETNSTPQEFQAEKAEPVHTPTMEKEKTPSIEETMGTRETDDALFADEIIKDTDEVKEDLQAPAVEGRMEPHSTPAIPEKPQAEHIEEIKHTKELQDIRGTDTSTSKLVEEDVVEPTPKPLLDIKKIYDLEDTDSKNVSESDTEEDKAVAPPVLVVEGAKAEAEQEEKSNIEAPTNGHDSAHLLAAEPADENVSRHGARTPDLANVAAEVADTAATLDREQPTPPISDDEAGRIGFRRMSTTPIPEVASTAAEVADVAAVIDKEDKEEEPREFIRPFDIDDGDLPETPPNEKVPKFSHECYSPPSHEEPCQQEEYDPYEGMRPRPEEQIDLNDPSIQMFPTDRAGILEHLRKMQERLPEDEVKHDSLDLAPPSPVVGPNGRPERLNFPAVSPVVLAQRSPSLDSIPEHNDEADDLLGATFVKLNGEDKPATNGVTVAKEEIDNVLTDDGPSSKKENGAPLLEPEEKKRDLVRSLDGSDETSIHAKSEQTETKDTEAQVPDTGDLAKPDTTATGKTEDQVPDAEDSAKVESTMSPEQQKTEIQVPEEEEPAKADSTTSPEQIEAKDTKTQVLDKEESANPDSTASPNEQETETTDIQVPDAEESARALPAEPLDTAEKKDVAESQIRGTTEPIVDAETSVPEGSDQEKPDETSNQHTKEESLDGVCDTGSHIVPAPVTPFIVGDRQLGHDEEDVRELRTGTFGPSITVQPATPFPGISRRLGHDDEQSKDSTTKDVSGNIEHTEESSAKDASLDTGVSPATPASNTVIDTTTKQNDTAKSSAIGNENDDSQIKSRKRQSSPARSLAPSVTANSMRSGSKDDDAKGAFLRYFFRLVFIDYIGGFFMRLCGARRRRH</sequence>
<dbReference type="EMBL" id="KQ947411">
    <property type="protein sequence ID" value="KUJ19516.1"/>
    <property type="molecule type" value="Genomic_DNA"/>
</dbReference>
<proteinExistence type="predicted"/>
<dbReference type="InterPro" id="IPR014756">
    <property type="entry name" value="Ig_E-set"/>
</dbReference>
<evidence type="ECO:0000256" key="2">
    <source>
        <dbReference type="SAM" id="Phobius"/>
    </source>
</evidence>
<feature type="compositionally biased region" description="Basic and acidic residues" evidence="1">
    <location>
        <begin position="749"/>
        <end position="765"/>
    </location>
</feature>
<feature type="compositionally biased region" description="Basic and acidic residues" evidence="1">
    <location>
        <begin position="845"/>
        <end position="856"/>
    </location>
</feature>
<feature type="compositionally biased region" description="Polar residues" evidence="1">
    <location>
        <begin position="683"/>
        <end position="692"/>
    </location>
</feature>
<feature type="compositionally biased region" description="Basic and acidic residues" evidence="1">
    <location>
        <begin position="666"/>
        <end position="681"/>
    </location>
</feature>
<keyword evidence="2" id="KW-0812">Transmembrane</keyword>
<dbReference type="Proteomes" id="UP000070700">
    <property type="component" value="Unassembled WGS sequence"/>
</dbReference>
<dbReference type="KEGG" id="psco:LY89DRAFT_731911"/>
<feature type="region of interest" description="Disordered" evidence="1">
    <location>
        <begin position="236"/>
        <end position="307"/>
    </location>
</feature>
<dbReference type="Gene3D" id="2.60.40.10">
    <property type="entry name" value="Immunoglobulins"/>
    <property type="match status" value="1"/>
</dbReference>
<evidence type="ECO:0000313" key="5">
    <source>
        <dbReference type="Proteomes" id="UP000070700"/>
    </source>
</evidence>
<feature type="compositionally biased region" description="Basic and acidic residues" evidence="1">
    <location>
        <begin position="116"/>
        <end position="146"/>
    </location>
</feature>
<dbReference type="InterPro" id="IPR032640">
    <property type="entry name" value="AMPK1_CBM"/>
</dbReference>
<dbReference type="Pfam" id="PF16561">
    <property type="entry name" value="AMPK1_CBM"/>
    <property type="match status" value="1"/>
</dbReference>
<feature type="region of interest" description="Disordered" evidence="1">
    <location>
        <begin position="101"/>
        <end position="147"/>
    </location>
</feature>
<dbReference type="InParanoid" id="A0A194XH97"/>
<dbReference type="InterPro" id="IPR013783">
    <property type="entry name" value="Ig-like_fold"/>
</dbReference>
<feature type="region of interest" description="Disordered" evidence="1">
    <location>
        <begin position="547"/>
        <end position="923"/>
    </location>
</feature>
<dbReference type="RefSeq" id="XP_018073871.1">
    <property type="nucleotide sequence ID" value="XM_018219628.1"/>
</dbReference>
<keyword evidence="2" id="KW-1133">Transmembrane helix</keyword>
<evidence type="ECO:0000259" key="3">
    <source>
        <dbReference type="Pfam" id="PF16561"/>
    </source>
</evidence>
<keyword evidence="5" id="KW-1185">Reference proteome</keyword>
<evidence type="ECO:0000313" key="4">
    <source>
        <dbReference type="EMBL" id="KUJ19516.1"/>
    </source>
</evidence>
<feature type="compositionally biased region" description="Polar residues" evidence="1">
    <location>
        <begin position="865"/>
        <end position="888"/>
    </location>
</feature>
<protein>
    <recommendedName>
        <fullName evidence="3">AMP-activated protein kinase glycogen-binding domain-containing protein</fullName>
    </recommendedName>
</protein>
<feature type="compositionally biased region" description="Polar residues" evidence="1">
    <location>
        <begin position="633"/>
        <end position="645"/>
    </location>
</feature>
<feature type="region of interest" description="Disordered" evidence="1">
    <location>
        <begin position="366"/>
        <end position="443"/>
    </location>
</feature>
<keyword evidence="2" id="KW-0472">Membrane</keyword>
<dbReference type="AlphaFoldDB" id="A0A194XH97"/>
<dbReference type="CDD" id="cd02859">
    <property type="entry name" value="E_set_AMPKbeta_like_N"/>
    <property type="match status" value="1"/>
</dbReference>
<dbReference type="SUPFAM" id="SSF81296">
    <property type="entry name" value="E set domains"/>
    <property type="match status" value="1"/>
</dbReference>
<organism evidence="4 5">
    <name type="scientific">Mollisia scopiformis</name>
    <name type="common">Conifer needle endophyte fungus</name>
    <name type="synonym">Phialocephala scopiformis</name>
    <dbReference type="NCBI Taxonomy" id="149040"/>
    <lineage>
        <taxon>Eukaryota</taxon>
        <taxon>Fungi</taxon>
        <taxon>Dikarya</taxon>
        <taxon>Ascomycota</taxon>
        <taxon>Pezizomycotina</taxon>
        <taxon>Leotiomycetes</taxon>
        <taxon>Helotiales</taxon>
        <taxon>Mollisiaceae</taxon>
        <taxon>Mollisia</taxon>
    </lineage>
</organism>
<feature type="transmembrane region" description="Helical" evidence="2">
    <location>
        <begin position="934"/>
        <end position="953"/>
    </location>
</feature>
<feature type="compositionally biased region" description="Basic and acidic residues" evidence="1">
    <location>
        <begin position="568"/>
        <end position="577"/>
    </location>
</feature>
<dbReference type="GeneID" id="28829354"/>
<dbReference type="OrthoDB" id="5350410at2759"/>
<feature type="compositionally biased region" description="Basic and acidic residues" evidence="1">
    <location>
        <begin position="264"/>
        <end position="275"/>
    </location>
</feature>
<feature type="region of interest" description="Disordered" evidence="1">
    <location>
        <begin position="319"/>
        <end position="339"/>
    </location>
</feature>